<organism evidence="9 10">
    <name type="scientific">Candidatus Avelusimicrobium gallicola</name>
    <dbReference type="NCBI Taxonomy" id="2562704"/>
    <lineage>
        <taxon>Bacteria</taxon>
        <taxon>Pseudomonadati</taxon>
        <taxon>Elusimicrobiota</taxon>
        <taxon>Elusimicrobia</taxon>
        <taxon>Elusimicrobiales</taxon>
        <taxon>Elusimicrobiaceae</taxon>
        <taxon>Candidatus Avelusimicrobium</taxon>
    </lineage>
</organism>
<dbReference type="OrthoDB" id="9802672at2"/>
<sequence>MKSLDRFIRALRRLPGVGPRQAERFAAYFLRASQGETEEFIHALAAIKQDVKLCPQCFSYSEDGLCEICRDPDRDRGLICVVEDPQDIESLEKTGAYKGLYHVLHGAISPMDGRGAEQVKVRELLERVQHAQPPVREVIIATDPDSEGETTALYLADLLRGLVGQVTRIGYGVPLGGDIDYMDEMTLGYSLKGRTKI</sequence>
<comment type="caution">
    <text evidence="9">The sequence shown here is derived from an EMBL/GenBank/DDBJ whole genome shotgun (WGS) entry which is preliminary data.</text>
</comment>
<dbReference type="CDD" id="cd01025">
    <property type="entry name" value="TOPRIM_recR"/>
    <property type="match status" value="1"/>
</dbReference>
<keyword evidence="5 7" id="KW-0233">DNA recombination</keyword>
<evidence type="ECO:0000256" key="1">
    <source>
        <dbReference type="ARBA" id="ARBA00022723"/>
    </source>
</evidence>
<comment type="function">
    <text evidence="7">May play a role in DNA repair. It seems to be involved in an RecBC-independent recombinational process of DNA repair. It may act with RecF and RecO.</text>
</comment>
<dbReference type="Pfam" id="PF02132">
    <property type="entry name" value="RecR_ZnF"/>
    <property type="match status" value="1"/>
</dbReference>
<evidence type="ECO:0000256" key="7">
    <source>
        <dbReference type="HAMAP-Rule" id="MF_00017"/>
    </source>
</evidence>
<accession>A0A1Y4DFG5</accession>
<dbReference type="Gene3D" id="3.40.1360.10">
    <property type="match status" value="1"/>
</dbReference>
<dbReference type="EMBL" id="NFJD01000001">
    <property type="protein sequence ID" value="OUO57675.1"/>
    <property type="molecule type" value="Genomic_DNA"/>
</dbReference>
<dbReference type="AlphaFoldDB" id="A0A1Y4DFG5"/>
<dbReference type="Gene3D" id="6.10.250.240">
    <property type="match status" value="1"/>
</dbReference>
<dbReference type="NCBIfam" id="TIGR00615">
    <property type="entry name" value="recR"/>
    <property type="match status" value="1"/>
</dbReference>
<dbReference type="Pfam" id="PF21176">
    <property type="entry name" value="RecR_HhH"/>
    <property type="match status" value="1"/>
</dbReference>
<dbReference type="GO" id="GO:0008270">
    <property type="term" value="F:zinc ion binding"/>
    <property type="evidence" value="ECO:0007669"/>
    <property type="project" value="UniProtKB-KW"/>
</dbReference>
<evidence type="ECO:0000256" key="2">
    <source>
        <dbReference type="ARBA" id="ARBA00022763"/>
    </source>
</evidence>
<protein>
    <recommendedName>
        <fullName evidence="7">Recombination protein RecR</fullName>
    </recommendedName>
</protein>
<dbReference type="HAMAP" id="MF_00017">
    <property type="entry name" value="RecR"/>
    <property type="match status" value="1"/>
</dbReference>
<evidence type="ECO:0000256" key="3">
    <source>
        <dbReference type="ARBA" id="ARBA00022771"/>
    </source>
</evidence>
<dbReference type="GO" id="GO:0006281">
    <property type="term" value="P:DNA repair"/>
    <property type="evidence" value="ECO:0007669"/>
    <property type="project" value="UniProtKB-UniRule"/>
</dbReference>
<dbReference type="PROSITE" id="PS50880">
    <property type="entry name" value="TOPRIM"/>
    <property type="match status" value="1"/>
</dbReference>
<dbReference type="InterPro" id="IPR015967">
    <property type="entry name" value="Rcmb_RecR_Znf"/>
</dbReference>
<dbReference type="SMART" id="SM00493">
    <property type="entry name" value="TOPRIM"/>
    <property type="match status" value="1"/>
</dbReference>
<evidence type="ECO:0000313" key="9">
    <source>
        <dbReference type="EMBL" id="OUO57675.1"/>
    </source>
</evidence>
<dbReference type="Pfam" id="PF13662">
    <property type="entry name" value="Toprim_4"/>
    <property type="match status" value="1"/>
</dbReference>
<gene>
    <name evidence="7" type="primary">recR</name>
    <name evidence="9" type="ORF">B5F75_02555</name>
</gene>
<evidence type="ECO:0000256" key="6">
    <source>
        <dbReference type="ARBA" id="ARBA00023204"/>
    </source>
</evidence>
<dbReference type="GO" id="GO:0003677">
    <property type="term" value="F:DNA binding"/>
    <property type="evidence" value="ECO:0007669"/>
    <property type="project" value="UniProtKB-UniRule"/>
</dbReference>
<comment type="similarity">
    <text evidence="7">Belongs to the RecR family.</text>
</comment>
<dbReference type="InterPro" id="IPR000093">
    <property type="entry name" value="DNA_Rcmb_RecR"/>
</dbReference>
<dbReference type="Gene3D" id="1.10.8.420">
    <property type="entry name" value="RecR Domain 1"/>
    <property type="match status" value="1"/>
</dbReference>
<dbReference type="InterPro" id="IPR006171">
    <property type="entry name" value="TOPRIM_dom"/>
</dbReference>
<keyword evidence="10" id="KW-1185">Reference proteome</keyword>
<dbReference type="PANTHER" id="PTHR30446">
    <property type="entry name" value="RECOMBINATION PROTEIN RECR"/>
    <property type="match status" value="1"/>
</dbReference>
<dbReference type="InterPro" id="IPR034137">
    <property type="entry name" value="TOPRIM_RecR"/>
</dbReference>
<keyword evidence="1 7" id="KW-0479">Metal-binding</keyword>
<dbReference type="Pfam" id="PF21175">
    <property type="entry name" value="RecR_C"/>
    <property type="match status" value="1"/>
</dbReference>
<proteinExistence type="inferred from homology"/>
<dbReference type="PROSITE" id="PS01300">
    <property type="entry name" value="RECR"/>
    <property type="match status" value="1"/>
</dbReference>
<evidence type="ECO:0000256" key="5">
    <source>
        <dbReference type="ARBA" id="ARBA00023172"/>
    </source>
</evidence>
<dbReference type="InterPro" id="IPR023627">
    <property type="entry name" value="Rcmb_RecR"/>
</dbReference>
<keyword evidence="6 7" id="KW-0234">DNA repair</keyword>
<dbReference type="PANTHER" id="PTHR30446:SF0">
    <property type="entry name" value="RECOMBINATION PROTEIN RECR"/>
    <property type="match status" value="1"/>
</dbReference>
<feature type="domain" description="Toprim" evidence="8">
    <location>
        <begin position="77"/>
        <end position="174"/>
    </location>
</feature>
<keyword evidence="4 7" id="KW-0862">Zinc</keyword>
<feature type="zinc finger region" description="C4-type" evidence="7">
    <location>
        <begin position="54"/>
        <end position="69"/>
    </location>
</feature>
<keyword evidence="2 7" id="KW-0227">DNA damage</keyword>
<reference evidence="10" key="1">
    <citation type="submission" date="2017-04" db="EMBL/GenBank/DDBJ databases">
        <title>Function of individual gut microbiota members based on whole genome sequencing of pure cultures obtained from chicken caecum.</title>
        <authorList>
            <person name="Medvecky M."/>
            <person name="Cejkova D."/>
            <person name="Polansky O."/>
            <person name="Karasova D."/>
            <person name="Kubasova T."/>
            <person name="Cizek A."/>
            <person name="Rychlik I."/>
        </authorList>
    </citation>
    <scope>NUCLEOTIDE SEQUENCE [LARGE SCALE GENOMIC DNA]</scope>
    <source>
        <strain evidence="10">An273</strain>
    </source>
</reference>
<evidence type="ECO:0000256" key="4">
    <source>
        <dbReference type="ARBA" id="ARBA00022833"/>
    </source>
</evidence>
<dbReference type="SUPFAM" id="SSF111304">
    <property type="entry name" value="Recombination protein RecR"/>
    <property type="match status" value="1"/>
</dbReference>
<evidence type="ECO:0000259" key="8">
    <source>
        <dbReference type="PROSITE" id="PS50880"/>
    </source>
</evidence>
<evidence type="ECO:0000313" key="10">
    <source>
        <dbReference type="Proteomes" id="UP000196368"/>
    </source>
</evidence>
<dbReference type="Proteomes" id="UP000196368">
    <property type="component" value="Unassembled WGS sequence"/>
</dbReference>
<dbReference type="GO" id="GO:0006310">
    <property type="term" value="P:DNA recombination"/>
    <property type="evidence" value="ECO:0007669"/>
    <property type="project" value="UniProtKB-UniRule"/>
</dbReference>
<dbReference type="RefSeq" id="WP_087287459.1">
    <property type="nucleotide sequence ID" value="NZ_NFJD01000001.1"/>
</dbReference>
<keyword evidence="3 7" id="KW-0863">Zinc-finger</keyword>
<name>A0A1Y4DFG5_9BACT</name>